<dbReference type="PROSITE" id="PS51221">
    <property type="entry name" value="TTL"/>
    <property type="match status" value="1"/>
</dbReference>
<reference evidence="8 9" key="1">
    <citation type="submission" date="2016-02" db="EMBL/GenBank/DDBJ databases">
        <title>Genome analysis of coral dinoflagellate symbionts highlights evolutionary adaptations to a symbiotic lifestyle.</title>
        <authorList>
            <person name="Aranda M."/>
            <person name="Li Y."/>
            <person name="Liew Y.J."/>
            <person name="Baumgarten S."/>
            <person name="Simakov O."/>
            <person name="Wilson M."/>
            <person name="Piel J."/>
            <person name="Ashoor H."/>
            <person name="Bougouffa S."/>
            <person name="Bajic V.B."/>
            <person name="Ryu T."/>
            <person name="Ravasi T."/>
            <person name="Bayer T."/>
            <person name="Micklem G."/>
            <person name="Kim H."/>
            <person name="Bhak J."/>
            <person name="Lajeunesse T.C."/>
            <person name="Voolstra C.R."/>
        </authorList>
    </citation>
    <scope>NUCLEOTIDE SEQUENCE [LARGE SCALE GENOMIC DNA]</scope>
    <source>
        <strain evidence="8 9">CCMP2467</strain>
    </source>
</reference>
<keyword evidence="9" id="KW-1185">Reference proteome</keyword>
<proteinExistence type="predicted"/>
<dbReference type="SUPFAM" id="SSF56059">
    <property type="entry name" value="Glutathione synthetase ATP-binding domain-like"/>
    <property type="match status" value="1"/>
</dbReference>
<keyword evidence="3" id="KW-0067">ATP-binding</keyword>
<protein>
    <recommendedName>
        <fullName evidence="4">Tubulin--tyrosine ligase-like protein 5</fullName>
    </recommendedName>
</protein>
<dbReference type="AlphaFoldDB" id="A0A1Q9EQX7"/>
<evidence type="ECO:0000256" key="2">
    <source>
        <dbReference type="ARBA" id="ARBA00022741"/>
    </source>
</evidence>
<evidence type="ECO:0000256" key="5">
    <source>
        <dbReference type="ARBA" id="ARBA00049274"/>
    </source>
</evidence>
<organism evidence="8 9">
    <name type="scientific">Symbiodinium microadriaticum</name>
    <name type="common">Dinoflagellate</name>
    <name type="synonym">Zooxanthella microadriatica</name>
    <dbReference type="NCBI Taxonomy" id="2951"/>
    <lineage>
        <taxon>Eukaryota</taxon>
        <taxon>Sar</taxon>
        <taxon>Alveolata</taxon>
        <taxon>Dinophyceae</taxon>
        <taxon>Suessiales</taxon>
        <taxon>Symbiodiniaceae</taxon>
        <taxon>Symbiodinium</taxon>
    </lineage>
</organism>
<gene>
    <name evidence="8" type="primary">Ttll1</name>
    <name evidence="8" type="ORF">AK812_SmicGene6568</name>
</gene>
<feature type="region of interest" description="Disordered" evidence="6">
    <location>
        <begin position="630"/>
        <end position="650"/>
    </location>
</feature>
<comment type="catalytic activity">
    <reaction evidence="5">
        <text>L-glutamyl-[protein] + L-glutamate + ATP = gamma-L-glutamyl-L-glutamyl-[protein] + ADP + phosphate + H(+)</text>
        <dbReference type="Rhea" id="RHEA:60144"/>
        <dbReference type="Rhea" id="RHEA-COMP:10208"/>
        <dbReference type="Rhea" id="RHEA-COMP:15517"/>
        <dbReference type="ChEBI" id="CHEBI:15378"/>
        <dbReference type="ChEBI" id="CHEBI:29973"/>
        <dbReference type="ChEBI" id="CHEBI:29985"/>
        <dbReference type="ChEBI" id="CHEBI:30616"/>
        <dbReference type="ChEBI" id="CHEBI:43474"/>
        <dbReference type="ChEBI" id="CHEBI:143622"/>
        <dbReference type="ChEBI" id="CHEBI:456216"/>
    </reaction>
    <physiologicalReaction direction="left-to-right" evidence="5">
        <dbReference type="Rhea" id="RHEA:60145"/>
    </physiologicalReaction>
</comment>
<dbReference type="Pfam" id="PF00293">
    <property type="entry name" value="NUDIX"/>
    <property type="match status" value="1"/>
</dbReference>
<accession>A0A1Q9EQX7</accession>
<dbReference type="GO" id="GO:0000226">
    <property type="term" value="P:microtubule cytoskeleton organization"/>
    <property type="evidence" value="ECO:0007669"/>
    <property type="project" value="TreeGrafter"/>
</dbReference>
<dbReference type="InterPro" id="IPR004344">
    <property type="entry name" value="TTL/TTLL_fam"/>
</dbReference>
<dbReference type="Gene3D" id="3.30.470.20">
    <property type="entry name" value="ATP-grasp fold, B domain"/>
    <property type="match status" value="1"/>
</dbReference>
<dbReference type="GO" id="GO:0036064">
    <property type="term" value="C:ciliary basal body"/>
    <property type="evidence" value="ECO:0007669"/>
    <property type="project" value="TreeGrafter"/>
</dbReference>
<sequence length="1179" mass="131194">MDVAVIFRLPGPAHRDIISPDASGATLEAGSESARRRGFMHMHDSWLEQSISARAEESSDPAVKLFVISSAWPYKPTHSPLQPFVLLHGATGPADFTGPESACHQHIGLARSVLRRDQNDLLFVIDVSDVAECHDWQAEVVRPARSRRMLERWFAKFNPREATVIAFGNDAELWVPLVRLHDEPRISKLIVLGDPPCQKSVAQLAAGHVEVCILGAGFSMEALVDAMGSQSSASRLDVEDLHFTFVNFVQTGHNVTLSTVESFRSLTRSVLPQEGPPGPLVAGKSLGLRPPVSVDPDPIPADVVALLNNKVERDILPSTFSTQFLAPGTAFSGLIVNIQTCSYDEDASVLRALLADAHGSVEGLFPTTLAKMILPGKSVAVSGRTLSLQGRLLVLGQEATPNQGLRDGYMPVSDGRRNVSDVSRKFGCLVLRGRKCVLARDCDKQLYIPVDEARNSETAQQAATRAVAESCDIYPEEFALLGDVPPAVYYEKAGQAKPQVVSIFAAVATSPPPPGSAEDTDTIEDVEDMYDWFPFEQALSLLSVNERHAIARLAHGALASIIVRSPHVLAFARRLDAVEVSDGTRTNARAAHFRLVWAEAEEFGGCTAGNSADAMRFLCEFVEKEEARLGLGLSPPRPPPSGAPQSSLTTLRMDPGLEQLSAGKVALEKQAMTKSEVDDVPRDLGNFLAKKELPPYDMGSYVPPEALFCWTESDFASYINSGGFVKPKLKCQYYLSPENPQTIVDLLEPILSELNWTCTVDSHSGREESLAQVTDYMGMPVPRLKKQDDGSLEVAPVFIWEASRNMIDHGPTLKLVNRLNGVNMFTKVGMLELIRERCIERDIPINFPPPWYPLTFTLPDDLEQWKRHAEANPHKKWIYKPSCEVRRWAEASSLSPARMLLELLPRTCCKLTVEVNKISDVDSKVFDPNEPPLKERNFANVGIIQEYMVNPMLLENRKFAIRVYMLVARTKPLLTFHYNFGYVKRLAPSRRHCAGVQGTEWQPAGCGEFYDENKFNREDLFRHITEQEFQKKQDDFGGSAASQLMSIEDLDKYLQENYGIPAFRLNFWQQVKAICMEAFLPQKVHEIQSVGQFEIFGLDIIVDADQRLYLLEANRDPSWVLDTQVKKAIIPDMIREMMEIVLWAHSDEGKNKEAMLHSPMRGFEVLIDEAFDFQAVDVE</sequence>
<dbReference type="Proteomes" id="UP000186817">
    <property type="component" value="Unassembled WGS sequence"/>
</dbReference>
<dbReference type="InterPro" id="IPR000086">
    <property type="entry name" value="NUDIX_hydrolase_dom"/>
</dbReference>
<dbReference type="GO" id="GO:0005524">
    <property type="term" value="F:ATP binding"/>
    <property type="evidence" value="ECO:0007669"/>
    <property type="project" value="UniProtKB-KW"/>
</dbReference>
<dbReference type="PANTHER" id="PTHR12241:SF145">
    <property type="entry name" value="TUBULIN POLYGLUTAMYLASE TTLL5"/>
    <property type="match status" value="1"/>
</dbReference>
<evidence type="ECO:0000256" key="6">
    <source>
        <dbReference type="SAM" id="MobiDB-lite"/>
    </source>
</evidence>
<evidence type="ECO:0000259" key="7">
    <source>
        <dbReference type="Pfam" id="PF00293"/>
    </source>
</evidence>
<feature type="domain" description="Nudix hydrolase" evidence="7">
    <location>
        <begin position="425"/>
        <end position="547"/>
    </location>
</feature>
<dbReference type="EMBL" id="LSRX01000090">
    <property type="protein sequence ID" value="OLQ09787.1"/>
    <property type="molecule type" value="Genomic_DNA"/>
</dbReference>
<dbReference type="OrthoDB" id="442629at2759"/>
<evidence type="ECO:0000256" key="3">
    <source>
        <dbReference type="ARBA" id="ARBA00022840"/>
    </source>
</evidence>
<dbReference type="Pfam" id="PF03133">
    <property type="entry name" value="TTL"/>
    <property type="match status" value="1"/>
</dbReference>
<evidence type="ECO:0000313" key="8">
    <source>
        <dbReference type="EMBL" id="OLQ09787.1"/>
    </source>
</evidence>
<evidence type="ECO:0000313" key="9">
    <source>
        <dbReference type="Proteomes" id="UP000186817"/>
    </source>
</evidence>
<name>A0A1Q9EQX7_SYMMI</name>
<keyword evidence="2" id="KW-0547">Nucleotide-binding</keyword>
<dbReference type="Gene3D" id="3.90.79.10">
    <property type="entry name" value="Nucleoside Triphosphate Pyrophosphohydrolase"/>
    <property type="match status" value="1"/>
</dbReference>
<dbReference type="GO" id="GO:0070740">
    <property type="term" value="F:tubulin-glutamic acid ligase activity"/>
    <property type="evidence" value="ECO:0007669"/>
    <property type="project" value="TreeGrafter"/>
</dbReference>
<comment type="caution">
    <text evidence="8">The sequence shown here is derived from an EMBL/GenBank/DDBJ whole genome shotgun (WGS) entry which is preliminary data.</text>
</comment>
<keyword evidence="1" id="KW-0436">Ligase</keyword>
<evidence type="ECO:0000256" key="4">
    <source>
        <dbReference type="ARBA" id="ARBA00041448"/>
    </source>
</evidence>
<dbReference type="PANTHER" id="PTHR12241">
    <property type="entry name" value="TUBULIN POLYGLUTAMYLASE"/>
    <property type="match status" value="1"/>
</dbReference>
<dbReference type="GO" id="GO:0015631">
    <property type="term" value="F:tubulin binding"/>
    <property type="evidence" value="ECO:0007669"/>
    <property type="project" value="TreeGrafter"/>
</dbReference>
<evidence type="ECO:0000256" key="1">
    <source>
        <dbReference type="ARBA" id="ARBA00022598"/>
    </source>
</evidence>